<proteinExistence type="predicted"/>
<dbReference type="RefSeq" id="WP_013161977.1">
    <property type="nucleotide sequence ID" value="NZ_CP018002.1"/>
</dbReference>
<name>A0A509MHE9_9ACTN</name>
<protein>
    <submittedName>
        <fullName evidence="1">PF12952 domain protein</fullName>
    </submittedName>
</protein>
<evidence type="ECO:0000313" key="1">
    <source>
        <dbReference type="EMBL" id="SCQ81671.1"/>
    </source>
</evidence>
<evidence type="ECO:0000313" key="2">
    <source>
        <dbReference type="Proteomes" id="UP000250080"/>
    </source>
</evidence>
<dbReference type="Proteomes" id="UP000250080">
    <property type="component" value="Chromosome I"/>
</dbReference>
<organism evidence="1 2">
    <name type="scientific">Propionibacterium freudenreichii</name>
    <dbReference type="NCBI Taxonomy" id="1744"/>
    <lineage>
        <taxon>Bacteria</taxon>
        <taxon>Bacillati</taxon>
        <taxon>Actinomycetota</taxon>
        <taxon>Actinomycetes</taxon>
        <taxon>Propionibacteriales</taxon>
        <taxon>Propionibacteriaceae</taxon>
        <taxon>Propionibacterium</taxon>
    </lineage>
</organism>
<gene>
    <name evidence="1" type="ORF">PFR_JS23_2002</name>
</gene>
<accession>A0A509MHE9</accession>
<reference evidence="1 2" key="1">
    <citation type="submission" date="2016-09" db="EMBL/GenBank/DDBJ databases">
        <authorList>
            <person name="Laine KS P."/>
        </authorList>
    </citation>
    <scope>NUCLEOTIDE SEQUENCE [LARGE SCALE GENOMIC DNA]</scope>
    <source>
        <strain evidence="1">PFRJS-23</strain>
    </source>
</reference>
<dbReference type="EMBL" id="LT618793">
    <property type="protein sequence ID" value="SCQ81671.1"/>
    <property type="molecule type" value="Genomic_DNA"/>
</dbReference>
<dbReference type="Pfam" id="PF12952">
    <property type="entry name" value="DUF3841"/>
    <property type="match status" value="1"/>
</dbReference>
<sequence length="211" mass="24713">MEIQLHGTLPSPITLWSMQHRSVWQILKSGKVYRPREEHCWPAVEEGPTAAPQDLRAQFARAYDWMAERLDHRDPRPDPSLRWPVWAYWSLGPSGMGKPDLRSLRQLEPGVMLELRVDAARVLLSDMDDWHGPLNDSFWGPGEPPFDEDRPTSSLSHRERTYVERAKRRSWRRCLAVNPRRFTQAVLWEIRPDDVVSHRFFKGHPLPTLSH</sequence>
<dbReference type="AlphaFoldDB" id="A0A509MHE9"/>
<dbReference type="InterPro" id="IPR024211">
    <property type="entry name" value="DUF3841"/>
</dbReference>